<dbReference type="EMBL" id="BAAAWD010000006">
    <property type="protein sequence ID" value="GAA2995947.1"/>
    <property type="molecule type" value="Genomic_DNA"/>
</dbReference>
<organism evidence="3 4">
    <name type="scientific">Streptosporangium longisporum</name>
    <dbReference type="NCBI Taxonomy" id="46187"/>
    <lineage>
        <taxon>Bacteria</taxon>
        <taxon>Bacillati</taxon>
        <taxon>Actinomycetota</taxon>
        <taxon>Actinomycetes</taxon>
        <taxon>Streptosporangiales</taxon>
        <taxon>Streptosporangiaceae</taxon>
        <taxon>Streptosporangium</taxon>
    </lineage>
</organism>
<dbReference type="Proteomes" id="UP001499930">
    <property type="component" value="Unassembled WGS sequence"/>
</dbReference>
<reference evidence="3 4" key="1">
    <citation type="journal article" date="2019" name="Int. J. Syst. Evol. Microbiol.">
        <title>The Global Catalogue of Microorganisms (GCM) 10K type strain sequencing project: providing services to taxonomists for standard genome sequencing and annotation.</title>
        <authorList>
            <consortium name="The Broad Institute Genomics Platform"/>
            <consortium name="The Broad Institute Genome Sequencing Center for Infectious Disease"/>
            <person name="Wu L."/>
            <person name="Ma J."/>
        </authorList>
    </citation>
    <scope>NUCLEOTIDE SEQUENCE [LARGE SCALE GENOMIC DNA]</scope>
    <source>
        <strain evidence="3 4">JCM 3106</strain>
    </source>
</reference>
<feature type="domain" description="DSBA-like thioredoxin" evidence="2">
    <location>
        <begin position="5"/>
        <end position="220"/>
    </location>
</feature>
<dbReference type="RefSeq" id="WP_344890391.1">
    <property type="nucleotide sequence ID" value="NZ_BAAAWD010000006.1"/>
</dbReference>
<dbReference type="Gene3D" id="3.40.30.10">
    <property type="entry name" value="Glutaredoxin"/>
    <property type="match status" value="1"/>
</dbReference>
<dbReference type="Gene3D" id="1.25.40.10">
    <property type="entry name" value="Tetratricopeptide repeat domain"/>
    <property type="match status" value="1"/>
</dbReference>
<dbReference type="Pfam" id="PF14559">
    <property type="entry name" value="TPR_19"/>
    <property type="match status" value="1"/>
</dbReference>
<gene>
    <name evidence="3" type="ORF">GCM10017559_15510</name>
</gene>
<name>A0ABN3XTR5_9ACTN</name>
<dbReference type="SUPFAM" id="SSF48452">
    <property type="entry name" value="TPR-like"/>
    <property type="match status" value="1"/>
</dbReference>
<keyword evidence="4" id="KW-1185">Reference proteome</keyword>
<feature type="region of interest" description="Disordered" evidence="1">
    <location>
        <begin position="67"/>
        <end position="106"/>
    </location>
</feature>
<dbReference type="Pfam" id="PF01323">
    <property type="entry name" value="DSBA"/>
    <property type="match status" value="1"/>
</dbReference>
<protein>
    <recommendedName>
        <fullName evidence="2">DSBA-like thioredoxin domain-containing protein</fullName>
    </recommendedName>
</protein>
<evidence type="ECO:0000313" key="3">
    <source>
        <dbReference type="EMBL" id="GAA2995947.1"/>
    </source>
</evidence>
<dbReference type="InterPro" id="IPR036249">
    <property type="entry name" value="Thioredoxin-like_sf"/>
</dbReference>
<sequence>MKRMEIWADMVCPWAYVGKRRLEKAGLGEDVEVVWRPYLIDPMAPVPSEPLEDALRDPVAEGALRACHPALPPAGNRASLSTAAATERIGESTDPRTGGSSGADRRHGAVWRANTFDAHRVIALAHGRGGAALQDAVVERILRAHFTEGADIADRATLAALAAEAGLDGMAEALERGDGTDEVRSELLRGKAHGVATSPTFVVGASAVTGAQPPEVLADLVRDAAPPRELPDEVRWLRQAEALLGLRDPLGALRTLEPLLTEHGDDPAVRLLAARAYFGSAQLGRARETLESLLERAPGDHYARFLLGRTLERAGRHGQALPHLRLAAAMSPEPDYADAVRRVEDRLPA</sequence>
<dbReference type="PANTHER" id="PTHR13887">
    <property type="entry name" value="GLUTATHIONE S-TRANSFERASE KAPPA"/>
    <property type="match status" value="1"/>
</dbReference>
<comment type="caution">
    <text evidence="3">The sequence shown here is derived from an EMBL/GenBank/DDBJ whole genome shotgun (WGS) entry which is preliminary data.</text>
</comment>
<accession>A0ABN3XTR5</accession>
<evidence type="ECO:0000259" key="2">
    <source>
        <dbReference type="Pfam" id="PF01323"/>
    </source>
</evidence>
<dbReference type="InterPro" id="IPR011990">
    <property type="entry name" value="TPR-like_helical_dom_sf"/>
</dbReference>
<dbReference type="PANTHER" id="PTHR13887:SF41">
    <property type="entry name" value="THIOREDOXIN SUPERFAMILY PROTEIN"/>
    <property type="match status" value="1"/>
</dbReference>
<evidence type="ECO:0000256" key="1">
    <source>
        <dbReference type="SAM" id="MobiDB-lite"/>
    </source>
</evidence>
<dbReference type="InterPro" id="IPR001853">
    <property type="entry name" value="DSBA-like_thioredoxin_dom"/>
</dbReference>
<evidence type="ECO:0000313" key="4">
    <source>
        <dbReference type="Proteomes" id="UP001499930"/>
    </source>
</evidence>
<dbReference type="SUPFAM" id="SSF52833">
    <property type="entry name" value="Thioredoxin-like"/>
    <property type="match status" value="1"/>
</dbReference>
<proteinExistence type="predicted"/>